<reference evidence="3" key="5">
    <citation type="submission" date="2018-04" db="UniProtKB">
        <authorList>
            <consortium name="EnsemblFungi"/>
        </authorList>
    </citation>
    <scope>IDENTIFICATION</scope>
    <source>
        <strain evidence="3">R3-111a-1</strain>
    </source>
</reference>
<gene>
    <name evidence="3" type="primary">20346335</name>
    <name evidence="2" type="ORF">GGTG_05877</name>
</gene>
<dbReference type="AlphaFoldDB" id="J3NX70"/>
<protein>
    <submittedName>
        <fullName evidence="2 3">Uncharacterized protein</fullName>
    </submittedName>
</protein>
<dbReference type="HOGENOM" id="CLU_631677_0_0_1"/>
<dbReference type="Proteomes" id="UP000006039">
    <property type="component" value="Unassembled WGS sequence"/>
</dbReference>
<keyword evidence="4" id="KW-1185">Reference proteome</keyword>
<reference evidence="2" key="3">
    <citation type="submission" date="2010-09" db="EMBL/GenBank/DDBJ databases">
        <title>Annotation of Gaeumannomyces graminis var. tritici R3-111a-1.</title>
        <authorList>
            <consortium name="The Broad Institute Genome Sequencing Platform"/>
            <person name="Ma L.-J."/>
            <person name="Dead R."/>
            <person name="Young S.K."/>
            <person name="Zeng Q."/>
            <person name="Gargeya S."/>
            <person name="Fitzgerald M."/>
            <person name="Haas B."/>
            <person name="Abouelleil A."/>
            <person name="Alvarado L."/>
            <person name="Arachchi H.M."/>
            <person name="Berlin A."/>
            <person name="Brown A."/>
            <person name="Chapman S.B."/>
            <person name="Chen Z."/>
            <person name="Dunbar C."/>
            <person name="Freedman E."/>
            <person name="Gearin G."/>
            <person name="Gellesch M."/>
            <person name="Goldberg J."/>
            <person name="Griggs A."/>
            <person name="Gujja S."/>
            <person name="Heiman D."/>
            <person name="Howarth C."/>
            <person name="Larson L."/>
            <person name="Lui A."/>
            <person name="MacDonald P.J.P."/>
            <person name="Mehta T."/>
            <person name="Montmayeur A."/>
            <person name="Murphy C."/>
            <person name="Neiman D."/>
            <person name="Pearson M."/>
            <person name="Priest M."/>
            <person name="Roberts A."/>
            <person name="Saif S."/>
            <person name="Shea T."/>
            <person name="Shenoy N."/>
            <person name="Sisk P."/>
            <person name="Stolte C."/>
            <person name="Sykes S."/>
            <person name="Yandava C."/>
            <person name="Wortman J."/>
            <person name="Nusbaum C."/>
            <person name="Birren B."/>
        </authorList>
    </citation>
    <scope>NUCLEOTIDE SEQUENCE</scope>
    <source>
        <strain evidence="2">R3-111a-1</strain>
    </source>
</reference>
<name>J3NX70_GAET3</name>
<evidence type="ECO:0000313" key="4">
    <source>
        <dbReference type="Proteomes" id="UP000006039"/>
    </source>
</evidence>
<feature type="compositionally biased region" description="Basic residues" evidence="1">
    <location>
        <begin position="1"/>
        <end position="11"/>
    </location>
</feature>
<evidence type="ECO:0000256" key="1">
    <source>
        <dbReference type="SAM" id="MobiDB-lite"/>
    </source>
</evidence>
<feature type="region of interest" description="Disordered" evidence="1">
    <location>
        <begin position="1"/>
        <end position="110"/>
    </location>
</feature>
<dbReference type="OrthoDB" id="10587929at2759"/>
<dbReference type="GeneID" id="20346335"/>
<dbReference type="EMBL" id="GL385397">
    <property type="protein sequence ID" value="EJT75952.1"/>
    <property type="molecule type" value="Genomic_DNA"/>
</dbReference>
<feature type="compositionally biased region" description="Low complexity" evidence="1">
    <location>
        <begin position="40"/>
        <end position="55"/>
    </location>
</feature>
<dbReference type="eggNOG" id="ENOG502RNAF">
    <property type="taxonomic scope" value="Eukaryota"/>
</dbReference>
<sequence>MGRSKKGKKGKPSAPKTDDHTPQPSQAAVPARPGGPENMATTGPSGGTAPSTSSTPKREPATAPSTSAPQLVVAPSTLAPQPVTAPSTSALQPPAPSAFALQPPASSTSALKLPASSSFVFKPPALSVAGTPPTGLAPPLGMSSTQFRPPVFNYVPPGARSASFGPTSSVSQAPPPKVPTLFGAPSMNGSTSRHVEDLEKLLRADTTIVDDFSKPDPDGSCYRAITLQHTPSHASGIATCAAGNRCAWSSRNSVGTASSAAVGEAFALINRQAIKDAYRICVLRGGGNSWNAGRCFYHITCFSHMMKTELLFLDRIPFKLDTQAAAHWEDPGARPWGFMIQQWYDLKGMISMKEAIRYIQAVETYREAKRNAGRAWADWQAKNHNSDIFSRSFPPPVFTQKKPKQRDFDFNSSNLVDLYQLLNSPYRDWVDMRY</sequence>
<accession>J3NX70</accession>
<dbReference type="VEuPathDB" id="FungiDB:GGTG_05877"/>
<reference evidence="2" key="2">
    <citation type="submission" date="2010-07" db="EMBL/GenBank/DDBJ databases">
        <authorList>
            <consortium name="The Broad Institute Genome Sequencing Platform"/>
            <consortium name="Broad Institute Genome Sequencing Center for Infectious Disease"/>
            <person name="Ma L.-J."/>
            <person name="Dead R."/>
            <person name="Young S."/>
            <person name="Zeng Q."/>
            <person name="Koehrsen M."/>
            <person name="Alvarado L."/>
            <person name="Berlin A."/>
            <person name="Chapman S.B."/>
            <person name="Chen Z."/>
            <person name="Freedman E."/>
            <person name="Gellesch M."/>
            <person name="Goldberg J."/>
            <person name="Griggs A."/>
            <person name="Gujja S."/>
            <person name="Heilman E.R."/>
            <person name="Heiman D."/>
            <person name="Hepburn T."/>
            <person name="Howarth C."/>
            <person name="Jen D."/>
            <person name="Larson L."/>
            <person name="Mehta T."/>
            <person name="Neiman D."/>
            <person name="Pearson M."/>
            <person name="Roberts A."/>
            <person name="Saif S."/>
            <person name="Shea T."/>
            <person name="Shenoy N."/>
            <person name="Sisk P."/>
            <person name="Stolte C."/>
            <person name="Sykes S."/>
            <person name="Walk T."/>
            <person name="White J."/>
            <person name="Yandava C."/>
            <person name="Haas B."/>
            <person name="Nusbaum C."/>
            <person name="Birren B."/>
        </authorList>
    </citation>
    <scope>NUCLEOTIDE SEQUENCE</scope>
    <source>
        <strain evidence="2">R3-111a-1</strain>
    </source>
</reference>
<organism evidence="2">
    <name type="scientific">Gaeumannomyces tritici (strain R3-111a-1)</name>
    <name type="common">Wheat and barley take-all root rot fungus</name>
    <name type="synonym">Gaeumannomyces graminis var. tritici</name>
    <dbReference type="NCBI Taxonomy" id="644352"/>
    <lineage>
        <taxon>Eukaryota</taxon>
        <taxon>Fungi</taxon>
        <taxon>Dikarya</taxon>
        <taxon>Ascomycota</taxon>
        <taxon>Pezizomycotina</taxon>
        <taxon>Sordariomycetes</taxon>
        <taxon>Sordariomycetidae</taxon>
        <taxon>Magnaporthales</taxon>
        <taxon>Magnaporthaceae</taxon>
        <taxon>Gaeumannomyces</taxon>
    </lineage>
</organism>
<reference evidence="4" key="1">
    <citation type="submission" date="2010-07" db="EMBL/GenBank/DDBJ databases">
        <title>The genome sequence of Gaeumannomyces graminis var. tritici strain R3-111a-1.</title>
        <authorList>
            <consortium name="The Broad Institute Genome Sequencing Platform"/>
            <person name="Ma L.-J."/>
            <person name="Dead R."/>
            <person name="Young S."/>
            <person name="Zeng Q."/>
            <person name="Koehrsen M."/>
            <person name="Alvarado L."/>
            <person name="Berlin A."/>
            <person name="Chapman S.B."/>
            <person name="Chen Z."/>
            <person name="Freedman E."/>
            <person name="Gellesch M."/>
            <person name="Goldberg J."/>
            <person name="Griggs A."/>
            <person name="Gujja S."/>
            <person name="Heilman E.R."/>
            <person name="Heiman D."/>
            <person name="Hepburn T."/>
            <person name="Howarth C."/>
            <person name="Jen D."/>
            <person name="Larson L."/>
            <person name="Mehta T."/>
            <person name="Neiman D."/>
            <person name="Pearson M."/>
            <person name="Roberts A."/>
            <person name="Saif S."/>
            <person name="Shea T."/>
            <person name="Shenoy N."/>
            <person name="Sisk P."/>
            <person name="Stolte C."/>
            <person name="Sykes S."/>
            <person name="Walk T."/>
            <person name="White J."/>
            <person name="Yandava C."/>
            <person name="Haas B."/>
            <person name="Nusbaum C."/>
            <person name="Birren B."/>
        </authorList>
    </citation>
    <scope>NUCLEOTIDE SEQUENCE [LARGE SCALE GENOMIC DNA]</scope>
    <source>
        <strain evidence="4">R3-111a-1</strain>
    </source>
</reference>
<dbReference type="EnsemblFungi" id="EJT75952">
    <property type="protein sequence ID" value="EJT75952"/>
    <property type="gene ID" value="GGTG_05877"/>
</dbReference>
<evidence type="ECO:0000313" key="3">
    <source>
        <dbReference type="EnsemblFungi" id="EJT75952"/>
    </source>
</evidence>
<proteinExistence type="predicted"/>
<dbReference type="STRING" id="644352.J3NX70"/>
<dbReference type="RefSeq" id="XP_009221952.1">
    <property type="nucleotide sequence ID" value="XM_009223688.1"/>
</dbReference>
<evidence type="ECO:0000313" key="2">
    <source>
        <dbReference type="EMBL" id="EJT75952.1"/>
    </source>
</evidence>
<reference evidence="3" key="4">
    <citation type="journal article" date="2015" name="G3 (Bethesda)">
        <title>Genome sequences of three phytopathogenic species of the Magnaporthaceae family of fungi.</title>
        <authorList>
            <person name="Okagaki L.H."/>
            <person name="Nunes C.C."/>
            <person name="Sailsbery J."/>
            <person name="Clay B."/>
            <person name="Brown D."/>
            <person name="John T."/>
            <person name="Oh Y."/>
            <person name="Young N."/>
            <person name="Fitzgerald M."/>
            <person name="Haas B.J."/>
            <person name="Zeng Q."/>
            <person name="Young S."/>
            <person name="Adiconis X."/>
            <person name="Fan L."/>
            <person name="Levin J.Z."/>
            <person name="Mitchell T.K."/>
            <person name="Okubara P.A."/>
            <person name="Farman M.L."/>
            <person name="Kohn L.M."/>
            <person name="Birren B."/>
            <person name="Ma L.-J."/>
            <person name="Dean R.A."/>
        </authorList>
    </citation>
    <scope>NUCLEOTIDE SEQUENCE</scope>
    <source>
        <strain evidence="3">R3-111a-1</strain>
    </source>
</reference>